<dbReference type="SMART" id="SM00052">
    <property type="entry name" value="EAL"/>
    <property type="match status" value="1"/>
</dbReference>
<feature type="domain" description="EAL" evidence="1">
    <location>
        <begin position="1"/>
        <end position="250"/>
    </location>
</feature>
<proteinExistence type="predicted"/>
<dbReference type="InterPro" id="IPR029151">
    <property type="entry name" value="Sensor-like_sf"/>
</dbReference>
<protein>
    <submittedName>
        <fullName evidence="2">EAL domain-containing protein</fullName>
    </submittedName>
</protein>
<dbReference type="Pfam" id="PF10388">
    <property type="entry name" value="YkuI_C"/>
    <property type="match status" value="1"/>
</dbReference>
<comment type="caution">
    <text evidence="2">The sequence shown here is derived from an EMBL/GenBank/DDBJ whole genome shotgun (WGS) entry which is preliminary data.</text>
</comment>
<dbReference type="InterPro" id="IPR035919">
    <property type="entry name" value="EAL_sf"/>
</dbReference>
<dbReference type="InterPro" id="IPR001633">
    <property type="entry name" value="EAL_dom"/>
</dbReference>
<accession>A0ABS5LD37</accession>
<dbReference type="Gene3D" id="3.20.20.450">
    <property type="entry name" value="EAL domain"/>
    <property type="match status" value="1"/>
</dbReference>
<dbReference type="Proteomes" id="UP000682403">
    <property type="component" value="Unassembled WGS sequence"/>
</dbReference>
<dbReference type="InterPro" id="IPR050706">
    <property type="entry name" value="Cyclic-di-GMP_PDE-like"/>
</dbReference>
<keyword evidence="3" id="KW-1185">Reference proteome</keyword>
<name>A0ABS5LD37_9BACI</name>
<dbReference type="PANTHER" id="PTHR33121">
    <property type="entry name" value="CYCLIC DI-GMP PHOSPHODIESTERASE PDEF"/>
    <property type="match status" value="1"/>
</dbReference>
<dbReference type="PROSITE" id="PS50883">
    <property type="entry name" value="EAL"/>
    <property type="match status" value="1"/>
</dbReference>
<organism evidence="2 3">
    <name type="scientific">Metabacillus flavus</name>
    <dbReference type="NCBI Taxonomy" id="2823519"/>
    <lineage>
        <taxon>Bacteria</taxon>
        <taxon>Bacillati</taxon>
        <taxon>Bacillota</taxon>
        <taxon>Bacilli</taxon>
        <taxon>Bacillales</taxon>
        <taxon>Bacillaceae</taxon>
        <taxon>Metabacillus</taxon>
    </lineage>
</organism>
<sequence>MMDALDILSNKQDVVPYYQAIFSADEQIIAGYEVLGRIHYQGELRSLGDFFADESVPDEYKIEIDDYIVEQALEYALAEKLDALIFINRDANLLMMDQGESFLALLLRFQAKGLNLEQIAIELTEHQFNGDIERLQHLILYYRTYGIKLAAANIGRESSNLDRIGKLSPDILKIDLQPLRMTSASASFNDVLYSISLLARKIGASILFEDIEANFQLQYAWRNGGRYFQGFYLTKPEAQFLQKNLLKEKLSSEFHHFIIHEKKKLETFYELSEQFYQRIHHLAGISEKLCSSQDQLITMLSKELSDCSFRIYVCDSDGFQTTGNIFKAGDGWVFQEQYKHKNWSWRPYFLENLMKMRIGRKGFFSDLYSDIETGETIRTYSYPLDDGHYLFIDLPYQYLYDQNGML</sequence>
<dbReference type="PANTHER" id="PTHR33121:SF82">
    <property type="entry name" value="SIGNAL TRANSDUCTION PROTEIN CONTAINING A EAL DOMAIN"/>
    <property type="match status" value="1"/>
</dbReference>
<dbReference type="EMBL" id="JAGVRK010000001">
    <property type="protein sequence ID" value="MBS2968652.1"/>
    <property type="molecule type" value="Genomic_DNA"/>
</dbReference>
<dbReference type="Gene3D" id="3.30.450.20">
    <property type="entry name" value="PAS domain"/>
    <property type="match status" value="1"/>
</dbReference>
<evidence type="ECO:0000313" key="3">
    <source>
        <dbReference type="Proteomes" id="UP000682403"/>
    </source>
</evidence>
<dbReference type="Pfam" id="PF00563">
    <property type="entry name" value="EAL"/>
    <property type="match status" value="1"/>
</dbReference>
<gene>
    <name evidence="2" type="ORF">J9317_07765</name>
</gene>
<dbReference type="RefSeq" id="WP_211562203.1">
    <property type="nucleotide sequence ID" value="NZ_JAGVRK010000001.1"/>
</dbReference>
<evidence type="ECO:0000259" key="1">
    <source>
        <dbReference type="PROSITE" id="PS50883"/>
    </source>
</evidence>
<evidence type="ECO:0000313" key="2">
    <source>
        <dbReference type="EMBL" id="MBS2968652.1"/>
    </source>
</evidence>
<dbReference type="InterPro" id="IPR018842">
    <property type="entry name" value="YkuI_C"/>
</dbReference>
<dbReference type="SUPFAM" id="SSF141868">
    <property type="entry name" value="EAL domain-like"/>
    <property type="match status" value="1"/>
</dbReference>
<dbReference type="Gene3D" id="1.20.5.170">
    <property type="match status" value="1"/>
</dbReference>
<reference evidence="2 3" key="1">
    <citation type="submission" date="2021-04" db="EMBL/GenBank/DDBJ databases">
        <title>Metabacillus sp. strain KIGAM252 whole genome sequence.</title>
        <authorList>
            <person name="Seo M.-J."/>
            <person name="Cho E.-S."/>
            <person name="Hwang C.Y."/>
            <person name="Yoon D.J."/>
        </authorList>
    </citation>
    <scope>NUCLEOTIDE SEQUENCE [LARGE SCALE GENOMIC DNA]</scope>
    <source>
        <strain evidence="2 3">KIGAM252</strain>
    </source>
</reference>
<dbReference type="CDD" id="cd01948">
    <property type="entry name" value="EAL"/>
    <property type="match status" value="1"/>
</dbReference>
<dbReference type="SUPFAM" id="SSF103190">
    <property type="entry name" value="Sensory domain-like"/>
    <property type="match status" value="1"/>
</dbReference>